<accession>A0ABT0PVR2</accession>
<keyword evidence="3" id="KW-1185">Reference proteome</keyword>
<dbReference type="PANTHER" id="PTHR33361">
    <property type="entry name" value="GLR0591 PROTEIN"/>
    <property type="match status" value="1"/>
</dbReference>
<evidence type="ECO:0000313" key="3">
    <source>
        <dbReference type="Proteomes" id="UP001203607"/>
    </source>
</evidence>
<protein>
    <submittedName>
        <fullName evidence="2">DUF885 domain-containing protein</fullName>
    </submittedName>
</protein>
<reference evidence="2 3" key="1">
    <citation type="submission" date="2022-05" db="EMBL/GenBank/DDBJ databases">
        <authorList>
            <person name="Park J.-S."/>
        </authorList>
    </citation>
    <scope>NUCLEOTIDE SEQUENCE [LARGE SCALE GENOMIC DNA]</scope>
    <source>
        <strain evidence="2 3">2012CJ35-5</strain>
    </source>
</reference>
<dbReference type="PANTHER" id="PTHR33361:SF2">
    <property type="entry name" value="DUF885 DOMAIN-CONTAINING PROTEIN"/>
    <property type="match status" value="1"/>
</dbReference>
<dbReference type="InterPro" id="IPR010281">
    <property type="entry name" value="DUF885"/>
</dbReference>
<name>A0ABT0PVR2_9FLAO</name>
<proteinExistence type="predicted"/>
<organism evidence="2 3">
    <name type="scientific">Flagellimonas spongiicola</name>
    <dbReference type="NCBI Taxonomy" id="2942208"/>
    <lineage>
        <taxon>Bacteria</taxon>
        <taxon>Pseudomonadati</taxon>
        <taxon>Bacteroidota</taxon>
        <taxon>Flavobacteriia</taxon>
        <taxon>Flavobacteriales</taxon>
        <taxon>Flavobacteriaceae</taxon>
        <taxon>Flagellimonas</taxon>
    </lineage>
</organism>
<sequence>MKLKSILSAIFLLLSGISCSQHAEFSQIENEFLEQIEGLEVPNLQINYVARLSNISTSEKLREQEVFFSGLLNKLDAITINELSNAERISFEILRYESKLNLERVSLEKKWRAVPLDESVSIYNVPNGTEWYTYLLKRWVDAQVKPEALFQFGLSEIASVKANMQRLQQTSGMEEDEFQKYLEDERFYFVDPSDVQDAFEAIREKMKVTANSLFPYINQIPEVNIARGTNENLAQVPGFYDNSTFFYNIFSEPFNNRQLGWFYAHEAIPGHHYQFMVNEIVERSPVQNWFSYPGFFEGWGAYVEYLGDELGFLETIYDEYGKWEWDLIRSVRVCIDIGLNYYGWTDEKALDFWKEHISNQDAIGIREINRMKRWPAQVISYKYGSSRILEMLEKAKQEPGFSFMEFHKKILQYGDLPISILEKYQG</sequence>
<keyword evidence="1" id="KW-0732">Signal</keyword>
<dbReference type="EMBL" id="JAMFMA010000004">
    <property type="protein sequence ID" value="MCL6275483.1"/>
    <property type="molecule type" value="Genomic_DNA"/>
</dbReference>
<dbReference type="RefSeq" id="WP_249658666.1">
    <property type="nucleotide sequence ID" value="NZ_JAMFMA010000004.1"/>
</dbReference>
<feature type="chain" id="PRO_5045569111" evidence="1">
    <location>
        <begin position="24"/>
        <end position="426"/>
    </location>
</feature>
<gene>
    <name evidence="2" type="ORF">M3P19_15825</name>
</gene>
<dbReference type="Pfam" id="PF05960">
    <property type="entry name" value="DUF885"/>
    <property type="match status" value="1"/>
</dbReference>
<comment type="caution">
    <text evidence="2">The sequence shown here is derived from an EMBL/GenBank/DDBJ whole genome shotgun (WGS) entry which is preliminary data.</text>
</comment>
<dbReference type="Proteomes" id="UP001203607">
    <property type="component" value="Unassembled WGS sequence"/>
</dbReference>
<evidence type="ECO:0000256" key="1">
    <source>
        <dbReference type="SAM" id="SignalP"/>
    </source>
</evidence>
<dbReference type="PROSITE" id="PS51257">
    <property type="entry name" value="PROKAR_LIPOPROTEIN"/>
    <property type="match status" value="1"/>
</dbReference>
<evidence type="ECO:0000313" key="2">
    <source>
        <dbReference type="EMBL" id="MCL6275483.1"/>
    </source>
</evidence>
<feature type="signal peptide" evidence="1">
    <location>
        <begin position="1"/>
        <end position="23"/>
    </location>
</feature>